<keyword evidence="1" id="KW-0649">Protein kinase inhibitor</keyword>
<evidence type="ECO:0000313" key="5">
    <source>
        <dbReference type="Proteomes" id="UP000237105"/>
    </source>
</evidence>
<feature type="compositionally biased region" description="Basic and acidic residues" evidence="3">
    <location>
        <begin position="26"/>
        <end position="35"/>
    </location>
</feature>
<dbReference type="EMBL" id="JXTB01000408">
    <property type="protein sequence ID" value="PON41765.1"/>
    <property type="molecule type" value="Genomic_DNA"/>
</dbReference>
<keyword evidence="5" id="KW-1185">Reference proteome</keyword>
<feature type="compositionally biased region" description="Polar residues" evidence="3">
    <location>
        <begin position="36"/>
        <end position="56"/>
    </location>
</feature>
<dbReference type="Proteomes" id="UP000237105">
    <property type="component" value="Unassembled WGS sequence"/>
</dbReference>
<keyword evidence="2" id="KW-0131">Cell cycle</keyword>
<dbReference type="OrthoDB" id="1933617at2759"/>
<dbReference type="AlphaFoldDB" id="A0A2P5AYZ6"/>
<dbReference type="GO" id="GO:0004860">
    <property type="term" value="F:protein kinase inhibitor activity"/>
    <property type="evidence" value="ECO:0007669"/>
    <property type="project" value="UniProtKB-KW"/>
</dbReference>
<organism evidence="4 5">
    <name type="scientific">Parasponia andersonii</name>
    <name type="common">Sponia andersonii</name>
    <dbReference type="NCBI Taxonomy" id="3476"/>
    <lineage>
        <taxon>Eukaryota</taxon>
        <taxon>Viridiplantae</taxon>
        <taxon>Streptophyta</taxon>
        <taxon>Embryophyta</taxon>
        <taxon>Tracheophyta</taxon>
        <taxon>Spermatophyta</taxon>
        <taxon>Magnoliopsida</taxon>
        <taxon>eudicotyledons</taxon>
        <taxon>Gunneridae</taxon>
        <taxon>Pentapetalae</taxon>
        <taxon>rosids</taxon>
        <taxon>fabids</taxon>
        <taxon>Rosales</taxon>
        <taxon>Cannabaceae</taxon>
        <taxon>Parasponia</taxon>
    </lineage>
</organism>
<dbReference type="PANTHER" id="PTHR33142">
    <property type="entry name" value="CYCLIN-DEPENDENT PROTEIN KINASE INHIBITOR SMR13"/>
    <property type="match status" value="1"/>
</dbReference>
<comment type="caution">
    <text evidence="4">The sequence shown here is derived from an EMBL/GenBank/DDBJ whole genome shotgun (WGS) entry which is preliminary data.</text>
</comment>
<feature type="region of interest" description="Disordered" evidence="3">
    <location>
        <begin position="26"/>
        <end position="122"/>
    </location>
</feature>
<dbReference type="GO" id="GO:0005634">
    <property type="term" value="C:nucleus"/>
    <property type="evidence" value="ECO:0007669"/>
    <property type="project" value="TreeGrafter"/>
</dbReference>
<accession>A0A2P5AYZ6</accession>
<reference evidence="5" key="1">
    <citation type="submission" date="2016-06" db="EMBL/GenBank/DDBJ databases">
        <title>Parallel loss of symbiosis genes in relatives of nitrogen-fixing non-legume Parasponia.</title>
        <authorList>
            <person name="Van Velzen R."/>
            <person name="Holmer R."/>
            <person name="Bu F."/>
            <person name="Rutten L."/>
            <person name="Van Zeijl A."/>
            <person name="Liu W."/>
            <person name="Santuari L."/>
            <person name="Cao Q."/>
            <person name="Sharma T."/>
            <person name="Shen D."/>
            <person name="Roswanjaya Y."/>
            <person name="Wardhani T."/>
            <person name="Kalhor M.S."/>
            <person name="Jansen J."/>
            <person name="Van den Hoogen J."/>
            <person name="Gungor B."/>
            <person name="Hartog M."/>
            <person name="Hontelez J."/>
            <person name="Verver J."/>
            <person name="Yang W.-C."/>
            <person name="Schijlen E."/>
            <person name="Repin R."/>
            <person name="Schilthuizen M."/>
            <person name="Schranz E."/>
            <person name="Heidstra R."/>
            <person name="Miyata K."/>
            <person name="Fedorova E."/>
            <person name="Kohlen W."/>
            <person name="Bisseling T."/>
            <person name="Smit S."/>
            <person name="Geurts R."/>
        </authorList>
    </citation>
    <scope>NUCLEOTIDE SEQUENCE [LARGE SCALE GENOMIC DNA]</scope>
    <source>
        <strain evidence="5">cv. WU1-14</strain>
    </source>
</reference>
<feature type="compositionally biased region" description="Basic residues" evidence="3">
    <location>
        <begin position="70"/>
        <end position="83"/>
    </location>
</feature>
<dbReference type="InterPro" id="IPR040389">
    <property type="entry name" value="SMR"/>
</dbReference>
<dbReference type="PANTHER" id="PTHR33142:SF65">
    <property type="entry name" value="CYCLIN-DEPENDENT PROTEIN KINASE INHIBITOR SMR2-LIKE"/>
    <property type="match status" value="1"/>
</dbReference>
<gene>
    <name evidence="4" type="ORF">PanWU01x14_287350</name>
</gene>
<protein>
    <submittedName>
        <fullName evidence="4">Cyclin-dependent protein kinase inhibitor SMR</fullName>
    </submittedName>
</protein>
<sequence>MKKLEKEEDKLEKLKISFHHHVKGFIRDSNHDHDNQQNITGDNIDNDGFTTPTSLDNKIPVIIKCPPAPKKPRSTIVKAKRKASPQLDLSSENELLFPPTGLEDLGGEIKKKARQGGDNIVL</sequence>
<evidence type="ECO:0000313" key="4">
    <source>
        <dbReference type="EMBL" id="PON41765.1"/>
    </source>
</evidence>
<evidence type="ECO:0000256" key="1">
    <source>
        <dbReference type="ARBA" id="ARBA00023013"/>
    </source>
</evidence>
<evidence type="ECO:0000256" key="3">
    <source>
        <dbReference type="SAM" id="MobiDB-lite"/>
    </source>
</evidence>
<name>A0A2P5AYZ6_PARAD</name>
<dbReference type="GO" id="GO:0032875">
    <property type="term" value="P:regulation of DNA endoreduplication"/>
    <property type="evidence" value="ECO:0007669"/>
    <property type="project" value="InterPro"/>
</dbReference>
<proteinExistence type="predicted"/>
<evidence type="ECO:0000256" key="2">
    <source>
        <dbReference type="ARBA" id="ARBA00023306"/>
    </source>
</evidence>